<dbReference type="PANTHER" id="PTHR45453">
    <property type="entry name" value="PHOSPHATE REGULON SENSOR PROTEIN PHOR"/>
    <property type="match status" value="1"/>
</dbReference>
<dbReference type="InterPro" id="IPR050351">
    <property type="entry name" value="BphY/WalK/GraS-like"/>
</dbReference>
<name>A0A7X2L3K2_9BACL</name>
<keyword evidence="4" id="KW-0597">Phosphoprotein</keyword>
<evidence type="ECO:0000259" key="10">
    <source>
        <dbReference type="PROSITE" id="PS50109"/>
    </source>
</evidence>
<keyword evidence="7" id="KW-0418">Kinase</keyword>
<reference evidence="11 12" key="1">
    <citation type="submission" date="2019-11" db="EMBL/GenBank/DDBJ databases">
        <title>Paenibacillus monticola sp. nov., a novel PGPR strain isolated from mountain sample in China.</title>
        <authorList>
            <person name="Zhao Q."/>
            <person name="Li H.-P."/>
            <person name="Zhang J.-L."/>
        </authorList>
    </citation>
    <scope>NUCLEOTIDE SEQUENCE [LARGE SCALE GENOMIC DNA]</scope>
    <source>
        <strain evidence="11 12">LC-T2</strain>
    </source>
</reference>
<evidence type="ECO:0000313" key="11">
    <source>
        <dbReference type="EMBL" id="MRN54411.1"/>
    </source>
</evidence>
<comment type="catalytic activity">
    <reaction evidence="1">
        <text>ATP + protein L-histidine = ADP + protein N-phospho-L-histidine.</text>
        <dbReference type="EC" id="2.7.13.3"/>
    </reaction>
</comment>
<dbReference type="Proteomes" id="UP000463051">
    <property type="component" value="Unassembled WGS sequence"/>
</dbReference>
<dbReference type="PANTHER" id="PTHR45453:SF1">
    <property type="entry name" value="PHOSPHATE REGULON SENSOR PROTEIN PHOR"/>
    <property type="match status" value="1"/>
</dbReference>
<comment type="caution">
    <text evidence="11">The sequence shown here is derived from an EMBL/GenBank/DDBJ whole genome shotgun (WGS) entry which is preliminary data.</text>
</comment>
<dbReference type="SUPFAM" id="SSF55874">
    <property type="entry name" value="ATPase domain of HSP90 chaperone/DNA topoisomerase II/histidine kinase"/>
    <property type="match status" value="1"/>
</dbReference>
<comment type="subcellular location">
    <subcellularLocation>
        <location evidence="2">Membrane</location>
    </subcellularLocation>
</comment>
<keyword evidence="6" id="KW-0547">Nucleotide-binding</keyword>
<dbReference type="GO" id="GO:0004721">
    <property type="term" value="F:phosphoprotein phosphatase activity"/>
    <property type="evidence" value="ECO:0007669"/>
    <property type="project" value="TreeGrafter"/>
</dbReference>
<dbReference type="GO" id="GO:0000155">
    <property type="term" value="F:phosphorelay sensor kinase activity"/>
    <property type="evidence" value="ECO:0007669"/>
    <property type="project" value="TreeGrafter"/>
</dbReference>
<dbReference type="GO" id="GO:0016036">
    <property type="term" value="P:cellular response to phosphate starvation"/>
    <property type="evidence" value="ECO:0007669"/>
    <property type="project" value="TreeGrafter"/>
</dbReference>
<evidence type="ECO:0000256" key="7">
    <source>
        <dbReference type="ARBA" id="ARBA00022777"/>
    </source>
</evidence>
<dbReference type="InterPro" id="IPR036890">
    <property type="entry name" value="HATPase_C_sf"/>
</dbReference>
<dbReference type="GO" id="GO:0005886">
    <property type="term" value="C:plasma membrane"/>
    <property type="evidence" value="ECO:0007669"/>
    <property type="project" value="TreeGrafter"/>
</dbReference>
<evidence type="ECO:0000313" key="12">
    <source>
        <dbReference type="Proteomes" id="UP000463051"/>
    </source>
</evidence>
<gene>
    <name evidence="11" type="ORF">GJB61_15600</name>
</gene>
<dbReference type="InterPro" id="IPR004358">
    <property type="entry name" value="Sig_transdc_His_kin-like_C"/>
</dbReference>
<evidence type="ECO:0000256" key="8">
    <source>
        <dbReference type="ARBA" id="ARBA00022840"/>
    </source>
</evidence>
<evidence type="ECO:0000256" key="4">
    <source>
        <dbReference type="ARBA" id="ARBA00022553"/>
    </source>
</evidence>
<dbReference type="GO" id="GO:0005524">
    <property type="term" value="F:ATP binding"/>
    <property type="evidence" value="ECO:0007669"/>
    <property type="project" value="UniProtKB-KW"/>
</dbReference>
<proteinExistence type="predicted"/>
<keyword evidence="12" id="KW-1185">Reference proteome</keyword>
<evidence type="ECO:0000256" key="2">
    <source>
        <dbReference type="ARBA" id="ARBA00004370"/>
    </source>
</evidence>
<evidence type="ECO:0000256" key="5">
    <source>
        <dbReference type="ARBA" id="ARBA00022679"/>
    </source>
</evidence>
<dbReference type="Pfam" id="PF02518">
    <property type="entry name" value="HATPase_c"/>
    <property type="match status" value="1"/>
</dbReference>
<dbReference type="EC" id="2.7.13.3" evidence="3"/>
<keyword evidence="9" id="KW-0902">Two-component regulatory system</keyword>
<evidence type="ECO:0000256" key="6">
    <source>
        <dbReference type="ARBA" id="ARBA00022741"/>
    </source>
</evidence>
<feature type="domain" description="Histidine kinase" evidence="10">
    <location>
        <begin position="1"/>
        <end position="60"/>
    </location>
</feature>
<dbReference type="InterPro" id="IPR005467">
    <property type="entry name" value="His_kinase_dom"/>
</dbReference>
<keyword evidence="8" id="KW-0067">ATP-binding</keyword>
<dbReference type="EMBL" id="WJXB01000005">
    <property type="protein sequence ID" value="MRN54411.1"/>
    <property type="molecule type" value="Genomic_DNA"/>
</dbReference>
<keyword evidence="5" id="KW-0808">Transferase</keyword>
<dbReference type="Gene3D" id="3.30.565.10">
    <property type="entry name" value="Histidine kinase-like ATPase, C-terminal domain"/>
    <property type="match status" value="1"/>
</dbReference>
<evidence type="ECO:0000256" key="3">
    <source>
        <dbReference type="ARBA" id="ARBA00012438"/>
    </source>
</evidence>
<evidence type="ECO:0000256" key="1">
    <source>
        <dbReference type="ARBA" id="ARBA00000085"/>
    </source>
</evidence>
<dbReference type="PRINTS" id="PR00344">
    <property type="entry name" value="BCTRLSENSOR"/>
</dbReference>
<dbReference type="AlphaFoldDB" id="A0A7X2L3K2"/>
<sequence length="67" mass="7294">MPYVFQRFYRVDKSRSREQGGTGLGLAIAERLVARYDGQISIASISGKGTIVTLSFSLSGQNSNQPL</sequence>
<dbReference type="InterPro" id="IPR003594">
    <property type="entry name" value="HATPase_dom"/>
</dbReference>
<dbReference type="PROSITE" id="PS50109">
    <property type="entry name" value="HIS_KIN"/>
    <property type="match status" value="1"/>
</dbReference>
<protein>
    <recommendedName>
        <fullName evidence="3">histidine kinase</fullName>
        <ecNumber evidence="3">2.7.13.3</ecNumber>
    </recommendedName>
</protein>
<accession>A0A7X2L3K2</accession>
<evidence type="ECO:0000256" key="9">
    <source>
        <dbReference type="ARBA" id="ARBA00023012"/>
    </source>
</evidence>
<organism evidence="11 12">
    <name type="scientific">Paenibacillus monticola</name>
    <dbReference type="NCBI Taxonomy" id="2666075"/>
    <lineage>
        <taxon>Bacteria</taxon>
        <taxon>Bacillati</taxon>
        <taxon>Bacillota</taxon>
        <taxon>Bacilli</taxon>
        <taxon>Bacillales</taxon>
        <taxon>Paenibacillaceae</taxon>
        <taxon>Paenibacillus</taxon>
    </lineage>
</organism>